<dbReference type="PRINTS" id="PR00094">
    <property type="entry name" value="ADENYLTKNASE"/>
</dbReference>
<evidence type="ECO:0000256" key="2">
    <source>
        <dbReference type="ARBA" id="ARBA00022727"/>
    </source>
</evidence>
<dbReference type="InterPro" id="IPR027417">
    <property type="entry name" value="P-loop_NTPase"/>
</dbReference>
<reference evidence="8" key="1">
    <citation type="journal article" date="2019" name="Int. J. Syst. Evol. Microbiol.">
        <title>The Global Catalogue of Microorganisms (GCM) 10K type strain sequencing project: providing services to taxonomists for standard genome sequencing and annotation.</title>
        <authorList>
            <consortium name="The Broad Institute Genomics Platform"/>
            <consortium name="The Broad Institute Genome Sequencing Center for Infectious Disease"/>
            <person name="Wu L."/>
            <person name="Ma J."/>
        </authorList>
    </citation>
    <scope>NUCLEOTIDE SEQUENCE [LARGE SCALE GENOMIC DNA]</scope>
    <source>
        <strain evidence="8">CGMCC 4.1467</strain>
    </source>
</reference>
<proteinExistence type="inferred from homology"/>
<comment type="similarity">
    <text evidence="5">Belongs to the adenylate kinase family.</text>
</comment>
<comment type="caution">
    <text evidence="7">The sequence shown here is derived from an EMBL/GenBank/DDBJ whole genome shotgun (WGS) entry which is preliminary data.</text>
</comment>
<dbReference type="EMBL" id="JBHTBS010000014">
    <property type="protein sequence ID" value="MFC7339247.1"/>
    <property type="molecule type" value="Genomic_DNA"/>
</dbReference>
<gene>
    <name evidence="7" type="ORF">ACFQY0_18785</name>
</gene>
<dbReference type="Proteomes" id="UP001596472">
    <property type="component" value="Unassembled WGS sequence"/>
</dbReference>
<evidence type="ECO:0000313" key="8">
    <source>
        <dbReference type="Proteomes" id="UP001596472"/>
    </source>
</evidence>
<keyword evidence="8" id="KW-1185">Reference proteome</keyword>
<keyword evidence="6" id="KW-0067">ATP-binding</keyword>
<comment type="subunit">
    <text evidence="6">Monomer.</text>
</comment>
<evidence type="ECO:0000313" key="7">
    <source>
        <dbReference type="EMBL" id="MFC7339247.1"/>
    </source>
</evidence>
<dbReference type="PANTHER" id="PTHR23359">
    <property type="entry name" value="NUCLEOTIDE KINASE"/>
    <property type="match status" value="1"/>
</dbReference>
<dbReference type="Gene3D" id="3.40.50.300">
    <property type="entry name" value="P-loop containing nucleotide triphosphate hydrolases"/>
    <property type="match status" value="1"/>
</dbReference>
<organism evidence="7 8">
    <name type="scientific">Haloferula chungangensis</name>
    <dbReference type="NCBI Taxonomy" id="1048331"/>
    <lineage>
        <taxon>Bacteria</taxon>
        <taxon>Pseudomonadati</taxon>
        <taxon>Verrucomicrobiota</taxon>
        <taxon>Verrucomicrobiia</taxon>
        <taxon>Verrucomicrobiales</taxon>
        <taxon>Verrucomicrobiaceae</taxon>
        <taxon>Haloferula</taxon>
    </lineage>
</organism>
<comment type="catalytic activity">
    <reaction evidence="6">
        <text>AMP + ATP = 2 ADP</text>
        <dbReference type="Rhea" id="RHEA:12973"/>
        <dbReference type="ChEBI" id="CHEBI:30616"/>
        <dbReference type="ChEBI" id="CHEBI:456215"/>
        <dbReference type="ChEBI" id="CHEBI:456216"/>
        <dbReference type="EC" id="2.7.4.3"/>
    </reaction>
</comment>
<evidence type="ECO:0000256" key="6">
    <source>
        <dbReference type="RuleBase" id="RU003331"/>
    </source>
</evidence>
<evidence type="ECO:0000256" key="5">
    <source>
        <dbReference type="RuleBase" id="RU003330"/>
    </source>
</evidence>
<dbReference type="GO" id="GO:0016301">
    <property type="term" value="F:kinase activity"/>
    <property type="evidence" value="ECO:0007669"/>
    <property type="project" value="UniProtKB-KW"/>
</dbReference>
<evidence type="ECO:0000256" key="1">
    <source>
        <dbReference type="ARBA" id="ARBA00022679"/>
    </source>
</evidence>
<keyword evidence="3 6" id="KW-0547">Nucleotide-binding</keyword>
<protein>
    <recommendedName>
        <fullName evidence="6">Adenylate kinase</fullName>
        <ecNumber evidence="6">2.7.4.3</ecNumber>
    </recommendedName>
</protein>
<comment type="subcellular location">
    <subcellularLocation>
        <location evidence="6">Cytoplasm</location>
    </subcellularLocation>
</comment>
<name>A0ABW2L9Z5_9BACT</name>
<accession>A0ABW2L9Z5</accession>
<dbReference type="Pfam" id="PF00406">
    <property type="entry name" value="ADK"/>
    <property type="match status" value="1"/>
</dbReference>
<dbReference type="SUPFAM" id="SSF52540">
    <property type="entry name" value="P-loop containing nucleoside triphosphate hydrolases"/>
    <property type="match status" value="1"/>
</dbReference>
<keyword evidence="1 5" id="KW-0808">Transferase</keyword>
<keyword evidence="2" id="KW-0545">Nucleotide biosynthesis</keyword>
<evidence type="ECO:0000256" key="4">
    <source>
        <dbReference type="ARBA" id="ARBA00022777"/>
    </source>
</evidence>
<dbReference type="EC" id="2.7.4.3" evidence="6"/>
<keyword evidence="4 5" id="KW-0418">Kinase</keyword>
<evidence type="ECO:0000256" key="3">
    <source>
        <dbReference type="ARBA" id="ARBA00022741"/>
    </source>
</evidence>
<sequence>MLDQAAGVVWSSGLMSSEQKPAANPPQDLEIKDAQLIFNRVWRGLENEFGRENLQFPKELILLGGAPGSGKGTNTNFIRKVRGITAEPIVISELLDSPEARKIKEEGGMVGDEEVLRLLLFRLLRSNIRDGTVLDGFPRTKVQVECLKLFYDQMISLRREFSNTPTAHLFRQPTFHIMVLFVDEAESIERQLKRGRESIAHNKEVRESGIGELWEERKTDFDPELARNRYRTFKEKTYDALVSLKQIFHYHFINAQAPIEVVQQNIIRELDYQSSLELDPRTYDSLRAIPLAEDIVQRARQELVKRLDGYQVEHPELLKAVVDFIQEKTMPIIKRYAVSGRATINTEDPLFDQPIALAILIDIFSERGFKASVDIHRQEIPERFDLATGKIETRKKKVYRIMVLFTGSTIRRG</sequence>
<dbReference type="InterPro" id="IPR000850">
    <property type="entry name" value="Adenylat/UMP-CMP_kin"/>
</dbReference>